<sequence length="78" mass="8497">MAPTFDRLASLADDERVDMAERRYDQLQARALNNLDDTLAEDDGSDRQAALLARAQVHALLAVGAAIKDLAEAIHEGH</sequence>
<evidence type="ECO:0000313" key="1">
    <source>
        <dbReference type="EMBL" id="MBD9722013.1"/>
    </source>
</evidence>
<evidence type="ECO:0000313" key="2">
    <source>
        <dbReference type="Proteomes" id="UP000661025"/>
    </source>
</evidence>
<gene>
    <name evidence="1" type="ORF">IHE70_01870</name>
</gene>
<name>A0A927KYZ5_9ACTN</name>
<organism evidence="1 2">
    <name type="scientific">Streptomyces caniscabiei</name>
    <dbReference type="NCBI Taxonomy" id="2746961"/>
    <lineage>
        <taxon>Bacteria</taxon>
        <taxon>Bacillati</taxon>
        <taxon>Actinomycetota</taxon>
        <taxon>Actinomycetes</taxon>
        <taxon>Kitasatosporales</taxon>
        <taxon>Streptomycetaceae</taxon>
        <taxon>Streptomyces</taxon>
    </lineage>
</organism>
<accession>A0A927KYZ5</accession>
<dbReference type="AlphaFoldDB" id="A0A927KYZ5"/>
<proteinExistence type="predicted"/>
<dbReference type="Proteomes" id="UP000661025">
    <property type="component" value="Unassembled WGS sequence"/>
</dbReference>
<comment type="caution">
    <text evidence="1">The sequence shown here is derived from an EMBL/GenBank/DDBJ whole genome shotgun (WGS) entry which is preliminary data.</text>
</comment>
<reference evidence="1" key="1">
    <citation type="submission" date="2020-09" db="EMBL/GenBank/DDBJ databases">
        <title>Streptomyces canutascabiei sp. nov., which causes potato common scab and is distributed across the world.</title>
        <authorList>
            <person name="Nguyen H.P."/>
            <person name="Weisberg A.J."/>
            <person name="Chang J.H."/>
            <person name="Clarke C.R."/>
        </authorList>
    </citation>
    <scope>NUCLEOTIDE SEQUENCE</scope>
    <source>
        <strain evidence="1">ID-01-6.2a</strain>
    </source>
</reference>
<protein>
    <submittedName>
        <fullName evidence="1">Uncharacterized protein</fullName>
    </submittedName>
</protein>
<dbReference type="RefSeq" id="WP_319118954.1">
    <property type="nucleotide sequence ID" value="NZ_JARAZF010000001.1"/>
</dbReference>
<dbReference type="EMBL" id="JACYXT010000001">
    <property type="protein sequence ID" value="MBD9722013.1"/>
    <property type="molecule type" value="Genomic_DNA"/>
</dbReference>